<evidence type="ECO:0000313" key="2">
    <source>
        <dbReference type="Proteomes" id="UP000050280"/>
    </source>
</evidence>
<dbReference type="Proteomes" id="UP000050280">
    <property type="component" value="Unassembled WGS sequence"/>
</dbReference>
<proteinExistence type="predicted"/>
<dbReference type="EMBL" id="LDJX01000007">
    <property type="protein sequence ID" value="KPM30757.1"/>
    <property type="molecule type" value="Genomic_DNA"/>
</dbReference>
<dbReference type="AlphaFoldDB" id="A0A0P7A2P7"/>
<reference evidence="1 2" key="1">
    <citation type="submission" date="2015-09" db="EMBL/GenBank/DDBJ databases">
        <title>Genome sequence of the marine flavobacterium Croceitalea dokdonensis DOKDO 023 that contains proton- and sodium-pumping rhodopsins.</title>
        <authorList>
            <person name="Kwon S.-K."/>
            <person name="Lee H.K."/>
            <person name="Kwak M.-J."/>
            <person name="Kim J.F."/>
        </authorList>
    </citation>
    <scope>NUCLEOTIDE SEQUENCE [LARGE SCALE GENOMIC DNA]</scope>
    <source>
        <strain evidence="1 2">DOKDO 023</strain>
    </source>
</reference>
<evidence type="ECO:0000313" key="1">
    <source>
        <dbReference type="EMBL" id="KPM30757.1"/>
    </source>
</evidence>
<dbReference type="STRING" id="1300341.I595_3254"/>
<keyword evidence="2" id="KW-1185">Reference proteome</keyword>
<protein>
    <submittedName>
        <fullName evidence="1">Uncharacterized protein</fullName>
    </submittedName>
</protein>
<name>A0A0P7A2P7_9FLAO</name>
<organism evidence="1 2">
    <name type="scientific">Croceitalea dokdonensis DOKDO 023</name>
    <dbReference type="NCBI Taxonomy" id="1300341"/>
    <lineage>
        <taxon>Bacteria</taxon>
        <taxon>Pseudomonadati</taxon>
        <taxon>Bacteroidota</taxon>
        <taxon>Flavobacteriia</taxon>
        <taxon>Flavobacteriales</taxon>
        <taxon>Flavobacteriaceae</taxon>
        <taxon>Croceitalea</taxon>
    </lineage>
</organism>
<gene>
    <name evidence="1" type="ORF">I595_3254</name>
</gene>
<comment type="caution">
    <text evidence="1">The sequence shown here is derived from an EMBL/GenBank/DDBJ whole genome shotgun (WGS) entry which is preliminary data.</text>
</comment>
<sequence>MEFDKYLLGILISQGLLLSYFKKQLNETIIPLKKYFLAHILMSNVQVLNIHILGEYHSN</sequence>
<accession>A0A0P7A2P7</accession>